<accession>A0A9N9HS27</accession>
<evidence type="ECO:0000256" key="1">
    <source>
        <dbReference type="SAM" id="Coils"/>
    </source>
</evidence>
<feature type="non-terminal residue" evidence="2">
    <location>
        <position position="351"/>
    </location>
</feature>
<feature type="coiled-coil region" evidence="1">
    <location>
        <begin position="68"/>
        <end position="226"/>
    </location>
</feature>
<dbReference type="Proteomes" id="UP000789508">
    <property type="component" value="Unassembled WGS sequence"/>
</dbReference>
<protein>
    <submittedName>
        <fullName evidence="2">14617_t:CDS:1</fullName>
    </submittedName>
</protein>
<organism evidence="2 3">
    <name type="scientific">Ambispora leptoticha</name>
    <dbReference type="NCBI Taxonomy" id="144679"/>
    <lineage>
        <taxon>Eukaryota</taxon>
        <taxon>Fungi</taxon>
        <taxon>Fungi incertae sedis</taxon>
        <taxon>Mucoromycota</taxon>
        <taxon>Glomeromycotina</taxon>
        <taxon>Glomeromycetes</taxon>
        <taxon>Archaeosporales</taxon>
        <taxon>Ambisporaceae</taxon>
        <taxon>Ambispora</taxon>
    </lineage>
</organism>
<dbReference type="OrthoDB" id="10624327at2759"/>
<gene>
    <name evidence="2" type="ORF">ALEPTO_LOCUS11642</name>
</gene>
<evidence type="ECO:0000313" key="2">
    <source>
        <dbReference type="EMBL" id="CAG8702803.1"/>
    </source>
</evidence>
<evidence type="ECO:0000313" key="3">
    <source>
        <dbReference type="Proteomes" id="UP000789508"/>
    </source>
</evidence>
<comment type="caution">
    <text evidence="2">The sequence shown here is derived from an EMBL/GenBank/DDBJ whole genome shotgun (WGS) entry which is preliminary data.</text>
</comment>
<name>A0A9N9HS27_9GLOM</name>
<keyword evidence="3" id="KW-1185">Reference proteome</keyword>
<reference evidence="2" key="1">
    <citation type="submission" date="2021-06" db="EMBL/GenBank/DDBJ databases">
        <authorList>
            <person name="Kallberg Y."/>
            <person name="Tangrot J."/>
            <person name="Rosling A."/>
        </authorList>
    </citation>
    <scope>NUCLEOTIDE SEQUENCE</scope>
    <source>
        <strain evidence="2">FL130A</strain>
    </source>
</reference>
<sequence length="351" mass="41378">KKLDKYQKENENLRNLVANLEKVPAEQEAAQIKRNLAGKDIFMSDFINLLTSKRKALGKKIRLSKRSLNNLQQSNDKFNQLLNQERYQTRQINVELQQEKTNYRDAVINLVKEKSQARKATVALKKRALELKNDLNSKRNEINNLKTKITTAEQDLGIGLNAEKEKERDEFESQLVHAQTESRNYKEQLEQQKDYQEVKQERDQLKTKLNQKEIEYNNSLQQKENQIITKIISELKLGLDKEANLEQVLDKVKELIINKNPETILHQQIAEKDKEIKKLREQNEKNYLPITRKQVEKKIKSLGIKSSIYEKKMLQLTSPQELENFYQEVINKEISKSREQERKVNNLNIVL</sequence>
<keyword evidence="1" id="KW-0175">Coiled coil</keyword>
<dbReference type="EMBL" id="CAJVPS010019942">
    <property type="protein sequence ID" value="CAG8702803.1"/>
    <property type="molecule type" value="Genomic_DNA"/>
</dbReference>
<proteinExistence type="predicted"/>
<dbReference type="AlphaFoldDB" id="A0A9N9HS27"/>